<dbReference type="GO" id="GO:0004519">
    <property type="term" value="F:endonuclease activity"/>
    <property type="evidence" value="ECO:0007669"/>
    <property type="project" value="UniProtKB-KW"/>
</dbReference>
<accession>A0ABN2FR32</accession>
<keyword evidence="2" id="KW-0255">Endonuclease</keyword>
<keyword evidence="3" id="KW-1185">Reference proteome</keyword>
<keyword evidence="2" id="KW-0378">Hydrolase</keyword>
<keyword evidence="2" id="KW-0540">Nuclease</keyword>
<dbReference type="PANTHER" id="PTHR35400">
    <property type="entry name" value="SLR1083 PROTEIN"/>
    <property type="match status" value="1"/>
</dbReference>
<dbReference type="InterPro" id="IPR008538">
    <property type="entry name" value="Uma2"/>
</dbReference>
<dbReference type="InterPro" id="IPR012296">
    <property type="entry name" value="Nuclease_put_TT1808"/>
</dbReference>
<evidence type="ECO:0000313" key="3">
    <source>
        <dbReference type="Proteomes" id="UP001501319"/>
    </source>
</evidence>
<dbReference type="RefSeq" id="WP_344115556.1">
    <property type="nucleotide sequence ID" value="NZ_BAAANE010000010.1"/>
</dbReference>
<protein>
    <submittedName>
        <fullName evidence="2">Uma2 family endonuclease</fullName>
    </submittedName>
</protein>
<organism evidence="2 3">
    <name type="scientific">Kribbella alba</name>
    <dbReference type="NCBI Taxonomy" id="190197"/>
    <lineage>
        <taxon>Bacteria</taxon>
        <taxon>Bacillati</taxon>
        <taxon>Actinomycetota</taxon>
        <taxon>Actinomycetes</taxon>
        <taxon>Propionibacteriales</taxon>
        <taxon>Kribbellaceae</taxon>
        <taxon>Kribbella</taxon>
    </lineage>
</organism>
<name>A0ABN2FR32_9ACTN</name>
<dbReference type="Pfam" id="PF05685">
    <property type="entry name" value="Uma2"/>
    <property type="match status" value="1"/>
</dbReference>
<evidence type="ECO:0000259" key="1">
    <source>
        <dbReference type="Pfam" id="PF05685"/>
    </source>
</evidence>
<dbReference type="CDD" id="cd06260">
    <property type="entry name" value="DUF820-like"/>
    <property type="match status" value="1"/>
</dbReference>
<dbReference type="Gene3D" id="3.90.1570.10">
    <property type="entry name" value="tt1808, chain A"/>
    <property type="match status" value="1"/>
</dbReference>
<reference evidence="2 3" key="1">
    <citation type="journal article" date="2019" name="Int. J. Syst. Evol. Microbiol.">
        <title>The Global Catalogue of Microorganisms (GCM) 10K type strain sequencing project: providing services to taxonomists for standard genome sequencing and annotation.</title>
        <authorList>
            <consortium name="The Broad Institute Genomics Platform"/>
            <consortium name="The Broad Institute Genome Sequencing Center for Infectious Disease"/>
            <person name="Wu L."/>
            <person name="Ma J."/>
        </authorList>
    </citation>
    <scope>NUCLEOTIDE SEQUENCE [LARGE SCALE GENOMIC DNA]</scope>
    <source>
        <strain evidence="2 3">JCM 14306</strain>
    </source>
</reference>
<dbReference type="EMBL" id="BAAANE010000010">
    <property type="protein sequence ID" value="GAA1657058.1"/>
    <property type="molecule type" value="Genomic_DNA"/>
</dbReference>
<dbReference type="PANTHER" id="PTHR35400:SF3">
    <property type="entry name" value="SLL1072 PROTEIN"/>
    <property type="match status" value="1"/>
</dbReference>
<dbReference type="SUPFAM" id="SSF52980">
    <property type="entry name" value="Restriction endonuclease-like"/>
    <property type="match status" value="1"/>
</dbReference>
<dbReference type="InterPro" id="IPR011335">
    <property type="entry name" value="Restrct_endonuc-II-like"/>
</dbReference>
<sequence>MGHVQTLEPGEFTLADLDALPDDGMRYELVDGILLVTPAPLPIHQTAVLQLASRLLAACPHHLMVFVAPVDFRPNGQRSLQPDVLVCRREDVGAKAIEQPLMLAVEILAPATRSKDLLLKRGLYEQAGVASYWIFDPEQEQLTVLELSDGRYVERAVVKGSDAFDATLPFPVRAVPAELVG</sequence>
<comment type="caution">
    <text evidence="2">The sequence shown here is derived from an EMBL/GenBank/DDBJ whole genome shotgun (WGS) entry which is preliminary data.</text>
</comment>
<proteinExistence type="predicted"/>
<feature type="domain" description="Putative restriction endonuclease" evidence="1">
    <location>
        <begin position="15"/>
        <end position="171"/>
    </location>
</feature>
<gene>
    <name evidence="2" type="ORF">GCM10009744_57470</name>
</gene>
<evidence type="ECO:0000313" key="2">
    <source>
        <dbReference type="EMBL" id="GAA1657058.1"/>
    </source>
</evidence>
<dbReference type="Proteomes" id="UP001501319">
    <property type="component" value="Unassembled WGS sequence"/>
</dbReference>